<keyword evidence="7" id="KW-0723">Serine/threonine-protein kinase</keyword>
<evidence type="ECO:0000256" key="11">
    <source>
        <dbReference type="ARBA" id="ARBA00022692"/>
    </source>
</evidence>
<dbReference type="InterPro" id="IPR051809">
    <property type="entry name" value="Plant_receptor-like_S/T_kinase"/>
</dbReference>
<feature type="binding site" evidence="27">
    <location>
        <position position="323"/>
    </location>
    <ligand>
        <name>ATP</name>
        <dbReference type="ChEBI" id="CHEBI:30616"/>
    </ligand>
</feature>
<evidence type="ECO:0000256" key="7">
    <source>
        <dbReference type="ARBA" id="ARBA00022527"/>
    </source>
</evidence>
<dbReference type="Gene3D" id="3.30.200.20">
    <property type="entry name" value="Phosphorylase Kinase, domain 1"/>
    <property type="match status" value="1"/>
</dbReference>
<evidence type="ECO:0000256" key="5">
    <source>
        <dbReference type="ARBA" id="ARBA00012513"/>
    </source>
</evidence>
<dbReference type="SMART" id="SM00220">
    <property type="entry name" value="S_TKc"/>
    <property type="match status" value="1"/>
</dbReference>
<evidence type="ECO:0000313" key="29">
    <source>
        <dbReference type="EnsemblPlants" id="OGLUM06G20690.1"/>
    </source>
</evidence>
<keyword evidence="30" id="KW-1185">Reference proteome</keyword>
<evidence type="ECO:0000259" key="28">
    <source>
        <dbReference type="PROSITE" id="PS50011"/>
    </source>
</evidence>
<dbReference type="InterPro" id="IPR017441">
    <property type="entry name" value="Protein_kinase_ATP_BS"/>
</dbReference>
<evidence type="ECO:0000256" key="8">
    <source>
        <dbReference type="ARBA" id="ARBA00022553"/>
    </source>
</evidence>
<dbReference type="FunFam" id="3.80.10.10:FF:000383">
    <property type="entry name" value="Leucine-rich repeat receptor protein kinase EMS1"/>
    <property type="match status" value="1"/>
</dbReference>
<evidence type="ECO:0000256" key="25">
    <source>
        <dbReference type="ARBA" id="ARBA00056628"/>
    </source>
</evidence>
<dbReference type="GO" id="GO:0004674">
    <property type="term" value="F:protein serine/threonine kinase activity"/>
    <property type="evidence" value="ECO:0007669"/>
    <property type="project" value="UniProtKB-KW"/>
</dbReference>
<dbReference type="SUPFAM" id="SSF52058">
    <property type="entry name" value="L domain-like"/>
    <property type="match status" value="1"/>
</dbReference>
<accession>A0A0E0ABC9</accession>
<evidence type="ECO:0000256" key="14">
    <source>
        <dbReference type="ARBA" id="ARBA00022741"/>
    </source>
</evidence>
<comment type="catalytic activity">
    <reaction evidence="22">
        <text>L-threonyl-[protein] + ATP = O-phospho-L-threonyl-[protein] + ADP + H(+)</text>
        <dbReference type="Rhea" id="RHEA:46608"/>
        <dbReference type="Rhea" id="RHEA-COMP:11060"/>
        <dbReference type="Rhea" id="RHEA-COMP:11605"/>
        <dbReference type="ChEBI" id="CHEBI:15378"/>
        <dbReference type="ChEBI" id="CHEBI:30013"/>
        <dbReference type="ChEBI" id="CHEBI:30616"/>
        <dbReference type="ChEBI" id="CHEBI:61977"/>
        <dbReference type="ChEBI" id="CHEBI:456216"/>
        <dbReference type="EC" id="2.7.11.1"/>
    </reaction>
</comment>
<comment type="cofactor">
    <cofactor evidence="1">
        <name>Mn(2+)</name>
        <dbReference type="ChEBI" id="CHEBI:29035"/>
    </cofactor>
</comment>
<dbReference type="Pfam" id="PF00560">
    <property type="entry name" value="LRR_1"/>
    <property type="match status" value="3"/>
</dbReference>
<name>A0A0E0ABC9_9ORYZ</name>
<proteinExistence type="predicted"/>
<evidence type="ECO:0000256" key="22">
    <source>
        <dbReference type="ARBA" id="ARBA00047899"/>
    </source>
</evidence>
<dbReference type="Proteomes" id="UP000026961">
    <property type="component" value="Chromosome 6"/>
</dbReference>
<evidence type="ECO:0000256" key="16">
    <source>
        <dbReference type="ARBA" id="ARBA00022824"/>
    </source>
</evidence>
<evidence type="ECO:0000256" key="1">
    <source>
        <dbReference type="ARBA" id="ARBA00001936"/>
    </source>
</evidence>
<evidence type="ECO:0000256" key="3">
    <source>
        <dbReference type="ARBA" id="ARBA00004162"/>
    </source>
</evidence>
<evidence type="ECO:0000256" key="9">
    <source>
        <dbReference type="ARBA" id="ARBA00022614"/>
    </source>
</evidence>
<evidence type="ECO:0000256" key="4">
    <source>
        <dbReference type="ARBA" id="ARBA00004389"/>
    </source>
</evidence>
<keyword evidence="19" id="KW-0472">Membrane</keyword>
<evidence type="ECO:0000256" key="10">
    <source>
        <dbReference type="ARBA" id="ARBA00022679"/>
    </source>
</evidence>
<dbReference type="SUPFAM" id="SSF56112">
    <property type="entry name" value="Protein kinase-like (PK-like)"/>
    <property type="match status" value="1"/>
</dbReference>
<keyword evidence="16" id="KW-0256">Endoplasmic reticulum</keyword>
<organism evidence="29">
    <name type="scientific">Oryza glumipatula</name>
    <dbReference type="NCBI Taxonomy" id="40148"/>
    <lineage>
        <taxon>Eukaryota</taxon>
        <taxon>Viridiplantae</taxon>
        <taxon>Streptophyta</taxon>
        <taxon>Embryophyta</taxon>
        <taxon>Tracheophyta</taxon>
        <taxon>Spermatophyta</taxon>
        <taxon>Magnoliopsida</taxon>
        <taxon>Liliopsida</taxon>
        <taxon>Poales</taxon>
        <taxon>Poaceae</taxon>
        <taxon>BOP clade</taxon>
        <taxon>Oryzoideae</taxon>
        <taxon>Oryzeae</taxon>
        <taxon>Oryzinae</taxon>
        <taxon>Oryza</taxon>
    </lineage>
</organism>
<reference evidence="29" key="1">
    <citation type="submission" date="2015-04" db="UniProtKB">
        <authorList>
            <consortium name="EnsemblPlants"/>
        </authorList>
    </citation>
    <scope>IDENTIFICATION</scope>
</reference>
<dbReference type="AlphaFoldDB" id="A0A0E0ABC9"/>
<dbReference type="Gene3D" id="1.10.510.10">
    <property type="entry name" value="Transferase(Phosphotransferase) domain 1"/>
    <property type="match status" value="1"/>
</dbReference>
<keyword evidence="17 27" id="KW-0067">ATP-binding</keyword>
<evidence type="ECO:0000256" key="18">
    <source>
        <dbReference type="ARBA" id="ARBA00022989"/>
    </source>
</evidence>
<evidence type="ECO:0000256" key="19">
    <source>
        <dbReference type="ARBA" id="ARBA00023136"/>
    </source>
</evidence>
<dbReference type="Gramene" id="OGLUM06G20690.1">
    <property type="protein sequence ID" value="OGLUM06G20690.1"/>
    <property type="gene ID" value="OGLUM06G20690"/>
</dbReference>
<keyword evidence="15" id="KW-0418">Kinase</keyword>
<sequence>MDYNLFTGTIPQTIGNLNNLTVLSFAQNKLSGHIPDVFGNLVQLTDIKLDGNNFSGRIPSSIVQCTQLQILNLAHNSLDGNIPSMIFKITSLSQEMNLSHNYLSGRMPDEVGNLINLNKFGISNNMLSGEIPSSLGQCVTLEYLEIQCNFFVGRIPQSFMNLVSIKEMDISRNNLSGNIPQFLKSLSSLQDLNLSFNNFDGVIPTGGVFDIDNAVSIEGNNHLCTSVPKEKGTQDLGSSPRDTNTSYHCCYNHSILCCENLWKEGDARKPHCQQINDHVKNITYQDIVKATDRFSSANLIGTGSFGTVYKGNLDRQQDEVAIKVFNLGIYGGQRSFSVECEALRNIRHRNLVKIITLCSSVHSNGADFKALVFQYMANGNLDTWLHPRTHEHSERKTLAFNQRINIAMDVAFALDYLHNQCASPLVHCDLKPSNILLDLDMIAYVSDFGLARCLNNTSNAYEGSSKSLACLKGSIGYIPPEYGMSETISTKGDVYSFGVILLEMIAGSSPTDEKFNNGTSLREHVARAFPKNTYEIVDPRMLQGEMNITTVMQNCIIPLVRIGLCCSAASPKDRWEMGQVSAEILKIKHIFSSIHGV</sequence>
<dbReference type="GO" id="GO:0005886">
    <property type="term" value="C:plasma membrane"/>
    <property type="evidence" value="ECO:0007669"/>
    <property type="project" value="UniProtKB-SubCell"/>
</dbReference>
<dbReference type="EC" id="2.7.11.1" evidence="5"/>
<dbReference type="InterPro" id="IPR001245">
    <property type="entry name" value="Ser-Thr/Tyr_kinase_cat_dom"/>
</dbReference>
<keyword evidence="6" id="KW-1003">Cell membrane</keyword>
<evidence type="ECO:0000256" key="6">
    <source>
        <dbReference type="ARBA" id="ARBA00022475"/>
    </source>
</evidence>
<comment type="catalytic activity">
    <reaction evidence="23">
        <text>L-seryl-[protein] + ATP = O-phospho-L-seryl-[protein] + ADP + H(+)</text>
        <dbReference type="Rhea" id="RHEA:17989"/>
        <dbReference type="Rhea" id="RHEA-COMP:9863"/>
        <dbReference type="Rhea" id="RHEA-COMP:11604"/>
        <dbReference type="ChEBI" id="CHEBI:15378"/>
        <dbReference type="ChEBI" id="CHEBI:29999"/>
        <dbReference type="ChEBI" id="CHEBI:30616"/>
        <dbReference type="ChEBI" id="CHEBI:83421"/>
        <dbReference type="ChEBI" id="CHEBI:456216"/>
        <dbReference type="EC" id="2.7.11.1"/>
    </reaction>
</comment>
<dbReference type="InterPro" id="IPR032675">
    <property type="entry name" value="LRR_dom_sf"/>
</dbReference>
<dbReference type="PROSITE" id="PS00107">
    <property type="entry name" value="PROTEIN_KINASE_ATP"/>
    <property type="match status" value="1"/>
</dbReference>
<dbReference type="eggNOG" id="ENOG502QPYS">
    <property type="taxonomic scope" value="Eukaryota"/>
</dbReference>
<dbReference type="PANTHER" id="PTHR27008:SF373">
    <property type="entry name" value="OS06G0586400 PROTEIN"/>
    <property type="match status" value="1"/>
</dbReference>
<evidence type="ECO:0000313" key="30">
    <source>
        <dbReference type="Proteomes" id="UP000026961"/>
    </source>
</evidence>
<keyword evidence="18" id="KW-1133">Transmembrane helix</keyword>
<keyword evidence="9" id="KW-0433">Leucine-rich repeat</keyword>
<keyword evidence="13" id="KW-0677">Repeat</keyword>
<evidence type="ECO:0000256" key="21">
    <source>
        <dbReference type="ARBA" id="ARBA00023180"/>
    </source>
</evidence>
<dbReference type="FunFam" id="1.10.510.10:FF:000358">
    <property type="entry name" value="Putative leucine-rich repeat receptor-like serine/threonine-protein kinase"/>
    <property type="match status" value="1"/>
</dbReference>
<evidence type="ECO:0000256" key="13">
    <source>
        <dbReference type="ARBA" id="ARBA00022737"/>
    </source>
</evidence>
<dbReference type="Gene3D" id="3.80.10.10">
    <property type="entry name" value="Ribonuclease Inhibitor"/>
    <property type="match status" value="1"/>
</dbReference>
<dbReference type="FunFam" id="3.30.200.20:FF:000432">
    <property type="entry name" value="LRR receptor-like serine/threonine-protein kinase EFR"/>
    <property type="match status" value="1"/>
</dbReference>
<keyword evidence="21" id="KW-0325">Glycoprotein</keyword>
<evidence type="ECO:0000256" key="23">
    <source>
        <dbReference type="ARBA" id="ARBA00048679"/>
    </source>
</evidence>
<keyword evidence="8" id="KW-0597">Phosphoprotein</keyword>
<reference evidence="29" key="2">
    <citation type="submission" date="2018-05" db="EMBL/GenBank/DDBJ databases">
        <title>OgluRS3 (Oryza glumaepatula Reference Sequence Version 3).</title>
        <authorList>
            <person name="Zhang J."/>
            <person name="Kudrna D."/>
            <person name="Lee S."/>
            <person name="Talag J."/>
            <person name="Welchert J."/>
            <person name="Wing R.A."/>
        </authorList>
    </citation>
    <scope>NUCLEOTIDE SEQUENCE [LARGE SCALE GENOMIC DNA]</scope>
</reference>
<dbReference type="STRING" id="40148.A0A0E0ABC9"/>
<dbReference type="PROSITE" id="PS00108">
    <property type="entry name" value="PROTEIN_KINASE_ST"/>
    <property type="match status" value="1"/>
</dbReference>
<feature type="domain" description="Protein kinase" evidence="28">
    <location>
        <begin position="294"/>
        <end position="592"/>
    </location>
</feature>
<protein>
    <recommendedName>
        <fullName evidence="26">Receptor kinase-like protein Xa21</fullName>
        <ecNumber evidence="5">2.7.11.1</ecNumber>
    </recommendedName>
</protein>
<comment type="subcellular location">
    <subcellularLocation>
        <location evidence="3">Cell membrane</location>
        <topology evidence="3">Single-pass membrane protein</topology>
    </subcellularLocation>
    <subcellularLocation>
        <location evidence="4">Endoplasmic reticulum membrane</location>
        <topology evidence="4">Single-pass membrane protein</topology>
    </subcellularLocation>
</comment>
<keyword evidence="14 27" id="KW-0547">Nucleotide-binding</keyword>
<evidence type="ECO:0000256" key="17">
    <source>
        <dbReference type="ARBA" id="ARBA00022840"/>
    </source>
</evidence>
<evidence type="ECO:0000256" key="26">
    <source>
        <dbReference type="ARBA" id="ARBA00072040"/>
    </source>
</evidence>
<comment type="function">
    <text evidence="24">Receptor kinase that detects X.oryzae pv. oryzae protein Ax21 to promote innate immunity. Following X.oryzae pv. oryzae protein Ax21 detection, undergoes cleavage, releasing the processed protein kinase Xa21 chain.</text>
</comment>
<dbReference type="FunFam" id="3.80.10.10:FF:000299">
    <property type="entry name" value="Piriformospora indica-insensitive protein 2"/>
    <property type="match status" value="1"/>
</dbReference>
<keyword evidence="12" id="KW-0732">Signal</keyword>
<keyword evidence="20" id="KW-0675">Receptor</keyword>
<dbReference type="PROSITE" id="PS50011">
    <property type="entry name" value="PROTEIN_KINASE_DOM"/>
    <property type="match status" value="1"/>
</dbReference>
<dbReference type="Pfam" id="PF13855">
    <property type="entry name" value="LRR_8"/>
    <property type="match status" value="2"/>
</dbReference>
<evidence type="ECO:0000256" key="20">
    <source>
        <dbReference type="ARBA" id="ARBA00023170"/>
    </source>
</evidence>
<evidence type="ECO:0000256" key="2">
    <source>
        <dbReference type="ARBA" id="ARBA00001946"/>
    </source>
</evidence>
<dbReference type="InterPro" id="IPR000719">
    <property type="entry name" value="Prot_kinase_dom"/>
</dbReference>
<dbReference type="InterPro" id="IPR011009">
    <property type="entry name" value="Kinase-like_dom_sf"/>
</dbReference>
<dbReference type="InterPro" id="IPR008271">
    <property type="entry name" value="Ser/Thr_kinase_AS"/>
</dbReference>
<evidence type="ECO:0000256" key="27">
    <source>
        <dbReference type="PROSITE-ProRule" id="PRU10141"/>
    </source>
</evidence>
<dbReference type="EnsemblPlants" id="OGLUM06G20690.1">
    <property type="protein sequence ID" value="OGLUM06G20690.1"/>
    <property type="gene ID" value="OGLUM06G20690"/>
</dbReference>
<dbReference type="HOGENOM" id="CLU_000288_22_0_1"/>
<dbReference type="PANTHER" id="PTHR27008">
    <property type="entry name" value="OS04G0122200 PROTEIN"/>
    <property type="match status" value="1"/>
</dbReference>
<evidence type="ECO:0000256" key="24">
    <source>
        <dbReference type="ARBA" id="ARBA00054320"/>
    </source>
</evidence>
<evidence type="ECO:0000256" key="15">
    <source>
        <dbReference type="ARBA" id="ARBA00022777"/>
    </source>
</evidence>
<keyword evidence="11" id="KW-0812">Transmembrane</keyword>
<dbReference type="InterPro" id="IPR001611">
    <property type="entry name" value="Leu-rich_rpt"/>
</dbReference>
<evidence type="ECO:0000256" key="12">
    <source>
        <dbReference type="ARBA" id="ARBA00022729"/>
    </source>
</evidence>
<dbReference type="GO" id="GO:0005789">
    <property type="term" value="C:endoplasmic reticulum membrane"/>
    <property type="evidence" value="ECO:0007669"/>
    <property type="project" value="UniProtKB-SubCell"/>
</dbReference>
<dbReference type="Pfam" id="PF07714">
    <property type="entry name" value="PK_Tyr_Ser-Thr"/>
    <property type="match status" value="1"/>
</dbReference>
<comment type="cofactor">
    <cofactor evidence="2">
        <name>Mg(2+)</name>
        <dbReference type="ChEBI" id="CHEBI:18420"/>
    </cofactor>
</comment>
<keyword evidence="10" id="KW-0808">Transferase</keyword>
<comment type="function">
    <text evidence="25">The processed protein kinase Xa21 chain released by protein cleavage after X.oryzae pv. oryzae protein Ax21 detection translocates into the nucleus where it can bind and regulate WRKY62, a transcription factor. Confers resistance to the bacterial pathogen X.oryzae pv. oryzae (Xoo).</text>
</comment>
<dbReference type="GO" id="GO:0005524">
    <property type="term" value="F:ATP binding"/>
    <property type="evidence" value="ECO:0007669"/>
    <property type="project" value="UniProtKB-UniRule"/>
</dbReference>